<keyword evidence="1" id="KW-0479">Metal-binding</keyword>
<dbReference type="SUPFAM" id="SSF56300">
    <property type="entry name" value="Metallo-dependent phosphatases"/>
    <property type="match status" value="1"/>
</dbReference>
<evidence type="ECO:0000259" key="4">
    <source>
        <dbReference type="Pfam" id="PF00149"/>
    </source>
</evidence>
<feature type="transmembrane region" description="Helical" evidence="3">
    <location>
        <begin position="52"/>
        <end position="77"/>
    </location>
</feature>
<protein>
    <submittedName>
        <fullName evidence="5">Metallophosphoesterase</fullName>
    </submittedName>
</protein>
<keyword evidence="3" id="KW-0812">Transmembrane</keyword>
<reference evidence="5 6" key="1">
    <citation type="journal article" date="2020" name="Cell Host Microbe">
        <title>Functional and Genomic Variation between Human-Derived Isolates of Lachnospiraceae Reveals Inter- and Intra-Species Diversity.</title>
        <authorList>
            <person name="Sorbara M.T."/>
            <person name="Littmann E.R."/>
            <person name="Fontana E."/>
            <person name="Moody T.U."/>
            <person name="Kohout C.E."/>
            <person name="Gjonbalaj M."/>
            <person name="Eaton V."/>
            <person name="Seok R."/>
            <person name="Leiner I.M."/>
            <person name="Pamer E.G."/>
        </authorList>
    </citation>
    <scope>NUCLEOTIDE SEQUENCE [LARGE SCALE GENOMIC DNA]</scope>
    <source>
        <strain evidence="5 6">MSK.14.57</strain>
    </source>
</reference>
<accession>A0ABX2HXF1</accession>
<dbReference type="Proteomes" id="UP001644750">
    <property type="component" value="Unassembled WGS sequence"/>
</dbReference>
<keyword evidence="3" id="KW-1133">Transmembrane helix</keyword>
<name>A0ABX2HXF1_ANAHA</name>
<proteinExistence type="predicted"/>
<organism evidence="5 6">
    <name type="scientific">Anaerostipes hadrus</name>
    <dbReference type="NCBI Taxonomy" id="649756"/>
    <lineage>
        <taxon>Bacteria</taxon>
        <taxon>Bacillati</taxon>
        <taxon>Bacillota</taxon>
        <taxon>Clostridia</taxon>
        <taxon>Lachnospirales</taxon>
        <taxon>Lachnospiraceae</taxon>
        <taxon>Anaerostipes</taxon>
    </lineage>
</organism>
<sequence length="348" mass="40178">MRKRGCQNLGILFFCTIFLKMLCYGLFFFAISSKIGKRHLRIRRWIGKQREGVFMIPLWIWIIAVLLVVGIAVAVLLSSYENKRLTVEYYEIESEKIPEAFDGYRIVFLTDLHCAQFGENNQELIERIDECRPDMILVGGDMVISRESSNEEVPLALMKELSAKYPIYYADGNHELKLARNEEIFGVRYKDYVHSLKEYNIHHISNETIVIQSETGFISLTAFDLEKKYYQRFHVPRMPLSHMESVVGSSPGNIFHILLAHNPNYLKTYADWGSDLVLAGHFHGGMVRIPKFGGVISPQFQIFPKYDAGEFHEGETTMILSRGLGNHSIKLRLFNKPEISCIELKKRD</sequence>
<dbReference type="Gene3D" id="3.60.21.10">
    <property type="match status" value="1"/>
</dbReference>
<keyword evidence="6" id="KW-1185">Reference proteome</keyword>
<keyword evidence="3" id="KW-0472">Membrane</keyword>
<feature type="domain" description="Calcineurin-like phosphoesterase" evidence="4">
    <location>
        <begin position="105"/>
        <end position="284"/>
    </location>
</feature>
<dbReference type="InterPro" id="IPR004843">
    <property type="entry name" value="Calcineurin-like_PHP"/>
</dbReference>
<dbReference type="PANTHER" id="PTHR31302">
    <property type="entry name" value="TRANSMEMBRANE PROTEIN WITH METALLOPHOSPHOESTERASE DOMAIN-RELATED"/>
    <property type="match status" value="1"/>
</dbReference>
<keyword evidence="2" id="KW-0378">Hydrolase</keyword>
<comment type="caution">
    <text evidence="5">The sequence shown here is derived from an EMBL/GenBank/DDBJ whole genome shotgun (WGS) entry which is preliminary data.</text>
</comment>
<dbReference type="InterPro" id="IPR029052">
    <property type="entry name" value="Metallo-depent_PP-like"/>
</dbReference>
<evidence type="ECO:0000313" key="6">
    <source>
        <dbReference type="Proteomes" id="UP001644750"/>
    </source>
</evidence>
<dbReference type="PANTHER" id="PTHR31302:SF31">
    <property type="entry name" value="PHOSPHODIESTERASE YAEI"/>
    <property type="match status" value="1"/>
</dbReference>
<evidence type="ECO:0000313" key="5">
    <source>
        <dbReference type="EMBL" id="NSJ78249.1"/>
    </source>
</evidence>
<feature type="transmembrane region" description="Helical" evidence="3">
    <location>
        <begin position="12"/>
        <end position="31"/>
    </location>
</feature>
<evidence type="ECO:0000256" key="3">
    <source>
        <dbReference type="SAM" id="Phobius"/>
    </source>
</evidence>
<evidence type="ECO:0000256" key="2">
    <source>
        <dbReference type="ARBA" id="ARBA00022801"/>
    </source>
</evidence>
<dbReference type="Pfam" id="PF00149">
    <property type="entry name" value="Metallophos"/>
    <property type="match status" value="1"/>
</dbReference>
<evidence type="ECO:0000256" key="1">
    <source>
        <dbReference type="ARBA" id="ARBA00022723"/>
    </source>
</evidence>
<gene>
    <name evidence="5" type="ORF">G5A72_01290</name>
</gene>
<dbReference type="InterPro" id="IPR051158">
    <property type="entry name" value="Metallophosphoesterase_sf"/>
</dbReference>
<dbReference type="EMBL" id="JAAITB010000002">
    <property type="protein sequence ID" value="NSJ78249.1"/>
    <property type="molecule type" value="Genomic_DNA"/>
</dbReference>